<comment type="caution">
    <text evidence="2">The sequence shown here is derived from an EMBL/GenBank/DDBJ whole genome shotgun (WGS) entry which is preliminary data.</text>
</comment>
<dbReference type="Gene3D" id="1.10.150.20">
    <property type="entry name" value="5' to 3' exonuclease, C-terminal subdomain"/>
    <property type="match status" value="2"/>
</dbReference>
<feature type="domain" description="Helix-hairpin-helix DNA-binding motif class 1" evidence="1">
    <location>
        <begin position="157"/>
        <end position="176"/>
    </location>
</feature>
<dbReference type="OrthoDB" id="2237275at2"/>
<dbReference type="GO" id="GO:0006281">
    <property type="term" value="P:DNA repair"/>
    <property type="evidence" value="ECO:0007669"/>
    <property type="project" value="InterPro"/>
</dbReference>
<organism evidence="2 3">
    <name type="scientific">Streptococcus bovimastitidis</name>
    <dbReference type="NCBI Taxonomy" id="1856638"/>
    <lineage>
        <taxon>Bacteria</taxon>
        <taxon>Bacillati</taxon>
        <taxon>Bacillota</taxon>
        <taxon>Bacilli</taxon>
        <taxon>Lactobacillales</taxon>
        <taxon>Streptococcaceae</taxon>
        <taxon>Streptococcus</taxon>
    </lineage>
</organism>
<evidence type="ECO:0000313" key="2">
    <source>
        <dbReference type="EMBL" id="OJF71999.1"/>
    </source>
</evidence>
<dbReference type="InterPro" id="IPR003583">
    <property type="entry name" value="Hlx-hairpin-Hlx_DNA-bd_motif"/>
</dbReference>
<dbReference type="GO" id="GO:0003677">
    <property type="term" value="F:DNA binding"/>
    <property type="evidence" value="ECO:0007669"/>
    <property type="project" value="InterPro"/>
</dbReference>
<dbReference type="Pfam" id="PF14520">
    <property type="entry name" value="HHH_5"/>
    <property type="match status" value="2"/>
</dbReference>
<dbReference type="RefSeq" id="WP_071792638.1">
    <property type="nucleotide sequence ID" value="NZ_LZDD01000001.1"/>
</dbReference>
<evidence type="ECO:0000259" key="1">
    <source>
        <dbReference type="SMART" id="SM00278"/>
    </source>
</evidence>
<protein>
    <recommendedName>
        <fullName evidence="1">Helix-hairpin-helix DNA-binding motif class 1 domain-containing protein</fullName>
    </recommendedName>
</protein>
<gene>
    <name evidence="2" type="ORF">A9Q68_00205</name>
</gene>
<dbReference type="EMBL" id="LZDD01000001">
    <property type="protein sequence ID" value="OJF71999.1"/>
    <property type="molecule type" value="Genomic_DNA"/>
</dbReference>
<dbReference type="AlphaFoldDB" id="A0A1L8MMN3"/>
<dbReference type="STRING" id="1856638.A9Q68_00205"/>
<proteinExistence type="predicted"/>
<dbReference type="SMART" id="SM00278">
    <property type="entry name" value="HhH1"/>
    <property type="match status" value="2"/>
</dbReference>
<dbReference type="Proteomes" id="UP000182015">
    <property type="component" value="Unassembled WGS sequence"/>
</dbReference>
<name>A0A1L8MMN3_9STRE</name>
<keyword evidence="3" id="KW-1185">Reference proteome</keyword>
<accession>A0A1L8MMN3</accession>
<sequence>MAKVKNRKKELKQELKRQGIIGQEHPKVITLDANTDITAIPTDAESVTITEKPTLAEFAETPELEGVRSDAVENIYDKGVTSTDELKDMSEDDLLEVKGVGPATVETLTENVGIDGKLSLEDFSNLKEVKDIRSDLVEMLYHEGIKSKADFKQWTEQEVLDINGIGQGTIDKLVENGVKFKK</sequence>
<dbReference type="InterPro" id="IPR010995">
    <property type="entry name" value="DNA_repair_Rad51/TF_NusA_a-hlx"/>
</dbReference>
<evidence type="ECO:0000313" key="3">
    <source>
        <dbReference type="Proteomes" id="UP000182015"/>
    </source>
</evidence>
<dbReference type="SUPFAM" id="SSF47794">
    <property type="entry name" value="Rad51 N-terminal domain-like"/>
    <property type="match status" value="2"/>
</dbReference>
<feature type="domain" description="Helix-hairpin-helix DNA-binding motif class 1" evidence="1">
    <location>
        <begin position="92"/>
        <end position="111"/>
    </location>
</feature>
<reference evidence="3" key="1">
    <citation type="submission" date="2016-06" db="EMBL/GenBank/DDBJ databases">
        <authorList>
            <person name="de Vries S.P.W."/>
            <person name="Hadjirin N.F."/>
            <person name="Lay E.M."/>
            <person name="Zadoks R.N."/>
            <person name="Peacock S.J."/>
            <person name="Parkhill J."/>
            <person name="Grant A.J."/>
            <person name="Mcdougall S."/>
            <person name="Holmes M.A."/>
        </authorList>
    </citation>
    <scope>NUCLEOTIDE SEQUENCE [LARGE SCALE GENOMIC DNA]</scope>
    <source>
        <strain evidence="3">NZ1587</strain>
    </source>
</reference>
<dbReference type="GO" id="GO:0000166">
    <property type="term" value="F:nucleotide binding"/>
    <property type="evidence" value="ECO:0007669"/>
    <property type="project" value="InterPro"/>
</dbReference>